<evidence type="ECO:0000313" key="2">
    <source>
        <dbReference type="Proteomes" id="UP000428333"/>
    </source>
</evidence>
<dbReference type="AlphaFoldDB" id="A0A6A4LR38"/>
<dbReference type="Proteomes" id="UP000428333">
    <property type="component" value="Linkage Group LG06"/>
</dbReference>
<sequence>MWQMLAVMRRNLLSRRKSPRVADESMFGDRDVAAELPIFVRGMDRRRAGWNGFSILHDILRAPLSLLSCLSQPHNMNGADGAWASSEFALGSEVNQLMVNDSLRYAILM</sequence>
<dbReference type="OrthoDB" id="1857384at2759"/>
<dbReference type="EMBL" id="QEFC01001457">
    <property type="protein sequence ID" value="KAE9457859.1"/>
    <property type="molecule type" value="Genomic_DNA"/>
</dbReference>
<accession>A0A6A4LR38</accession>
<feature type="non-terminal residue" evidence="1">
    <location>
        <position position="1"/>
    </location>
</feature>
<comment type="caution">
    <text evidence="1">The sequence shown here is derived from an EMBL/GenBank/DDBJ whole genome shotgun (WGS) entry which is preliminary data.</text>
</comment>
<gene>
    <name evidence="1" type="ORF">C3L33_10226</name>
</gene>
<protein>
    <submittedName>
        <fullName evidence="1">Uncharacterized protein</fullName>
    </submittedName>
</protein>
<dbReference type="PANTHER" id="PTHR48165:SF1">
    <property type="entry name" value="TRANSMEMBRANE PROTEIN"/>
    <property type="match status" value="1"/>
</dbReference>
<proteinExistence type="predicted"/>
<name>A0A6A4LR38_9ERIC</name>
<evidence type="ECO:0000313" key="1">
    <source>
        <dbReference type="EMBL" id="KAE9457859.1"/>
    </source>
</evidence>
<keyword evidence="2" id="KW-1185">Reference proteome</keyword>
<dbReference type="PANTHER" id="PTHR48165">
    <property type="entry name" value="BNAC03G44900D PROTEIN"/>
    <property type="match status" value="1"/>
</dbReference>
<organism evidence="1 2">
    <name type="scientific">Rhododendron williamsianum</name>
    <dbReference type="NCBI Taxonomy" id="262921"/>
    <lineage>
        <taxon>Eukaryota</taxon>
        <taxon>Viridiplantae</taxon>
        <taxon>Streptophyta</taxon>
        <taxon>Embryophyta</taxon>
        <taxon>Tracheophyta</taxon>
        <taxon>Spermatophyta</taxon>
        <taxon>Magnoliopsida</taxon>
        <taxon>eudicotyledons</taxon>
        <taxon>Gunneridae</taxon>
        <taxon>Pentapetalae</taxon>
        <taxon>asterids</taxon>
        <taxon>Ericales</taxon>
        <taxon>Ericaceae</taxon>
        <taxon>Ericoideae</taxon>
        <taxon>Rhodoreae</taxon>
        <taxon>Rhododendron</taxon>
    </lineage>
</organism>
<reference evidence="1 2" key="1">
    <citation type="journal article" date="2019" name="Genome Biol. Evol.">
        <title>The Rhododendron genome and chromosomal organization provide insight into shared whole-genome duplications across the heath family (Ericaceae).</title>
        <authorList>
            <person name="Soza V.L."/>
            <person name="Lindsley D."/>
            <person name="Waalkes A."/>
            <person name="Ramage E."/>
            <person name="Patwardhan R.P."/>
            <person name="Burton J.N."/>
            <person name="Adey A."/>
            <person name="Kumar A."/>
            <person name="Qiu R."/>
            <person name="Shendure J."/>
            <person name="Hall B."/>
        </authorList>
    </citation>
    <scope>NUCLEOTIDE SEQUENCE [LARGE SCALE GENOMIC DNA]</scope>
    <source>
        <strain evidence="1">RSF 1966-606</strain>
    </source>
</reference>